<feature type="region of interest" description="Disordered" evidence="1">
    <location>
        <begin position="207"/>
        <end position="251"/>
    </location>
</feature>
<evidence type="ECO:0000256" key="1">
    <source>
        <dbReference type="SAM" id="MobiDB-lite"/>
    </source>
</evidence>
<reference evidence="4" key="1">
    <citation type="submission" date="2016-10" db="EMBL/GenBank/DDBJ databases">
        <authorList>
            <person name="Varghese N."/>
            <person name="Submissions S."/>
        </authorList>
    </citation>
    <scope>NUCLEOTIDE SEQUENCE [LARGE SCALE GENOMIC DNA]</scope>
    <source>
        <strain evidence="4">DSM 25811 / CCM 8410 / LMG 26954 / E90</strain>
    </source>
</reference>
<evidence type="ECO:0000259" key="2">
    <source>
        <dbReference type="PROSITE" id="PS50093"/>
    </source>
</evidence>
<dbReference type="InterPro" id="IPR000601">
    <property type="entry name" value="PKD_dom"/>
</dbReference>
<evidence type="ECO:0000313" key="3">
    <source>
        <dbReference type="EMBL" id="SDD54622.1"/>
    </source>
</evidence>
<dbReference type="Proteomes" id="UP000198757">
    <property type="component" value="Unassembled WGS sequence"/>
</dbReference>
<keyword evidence="4" id="KW-1185">Reference proteome</keyword>
<sequence>MQKKQFMVFRLDDNVIITLLAVCILASLAFVVRFRNYKPCADFMVKTVGTDLRVGTIVRFETDARDFKRLHWDFGDNQRSVTEVASVMHSFDAPGEYTITLIADGKCTEYKTITIYDAPEIVDSTLIAKVVMPATAEVDVPVLFKDTSSRASSWEWRFGETANVDGNLRNQYYTYKTPGWKTISVVINGNLRTPLVRKIFVTPKAPVEQPRATAGNPGPVIRPRVNDDPQTAPLPQQLNPATPAQPAQAQAPEPVVMYPDVAAADFNQMLRNSAGGKRPISTFSKYFCEGNMNTTVILNGKATTFQQFFEKVAAVKKGDKLSLTTTLYKNKQTNCVNKIDVIGKVKTGMLGMSWRDL</sequence>
<protein>
    <submittedName>
        <fullName evidence="3">PKD domain-containing protein</fullName>
    </submittedName>
</protein>
<dbReference type="STRING" id="1285928.SAMN04487894_11077"/>
<name>A0A1G6VLY7_NIADE</name>
<organism evidence="3 4">
    <name type="scientific">Niabella drilacis (strain DSM 25811 / CCM 8410 / CCUG 62505 / LMG 26954 / E90)</name>
    <dbReference type="NCBI Taxonomy" id="1285928"/>
    <lineage>
        <taxon>Bacteria</taxon>
        <taxon>Pseudomonadati</taxon>
        <taxon>Bacteroidota</taxon>
        <taxon>Chitinophagia</taxon>
        <taxon>Chitinophagales</taxon>
        <taxon>Chitinophagaceae</taxon>
        <taxon>Niabella</taxon>
    </lineage>
</organism>
<dbReference type="InterPro" id="IPR035986">
    <property type="entry name" value="PKD_dom_sf"/>
</dbReference>
<dbReference type="CDD" id="cd00146">
    <property type="entry name" value="PKD"/>
    <property type="match status" value="1"/>
</dbReference>
<dbReference type="Pfam" id="PF18911">
    <property type="entry name" value="PKD_4"/>
    <property type="match status" value="1"/>
</dbReference>
<dbReference type="InterPro" id="IPR013783">
    <property type="entry name" value="Ig-like_fold"/>
</dbReference>
<dbReference type="OrthoDB" id="1491323at2"/>
<dbReference type="EMBL" id="FMZO01000010">
    <property type="protein sequence ID" value="SDD54622.1"/>
    <property type="molecule type" value="Genomic_DNA"/>
</dbReference>
<dbReference type="InterPro" id="IPR022409">
    <property type="entry name" value="PKD/Chitinase_dom"/>
</dbReference>
<feature type="compositionally biased region" description="Low complexity" evidence="1">
    <location>
        <begin position="233"/>
        <end position="251"/>
    </location>
</feature>
<accession>A0A1G6VLY7</accession>
<gene>
    <name evidence="3" type="ORF">SAMN04487894_11077</name>
</gene>
<proteinExistence type="predicted"/>
<dbReference type="Gene3D" id="2.60.40.10">
    <property type="entry name" value="Immunoglobulins"/>
    <property type="match status" value="2"/>
</dbReference>
<dbReference type="AlphaFoldDB" id="A0A1G6VLY7"/>
<dbReference type="RefSeq" id="WP_090391438.1">
    <property type="nucleotide sequence ID" value="NZ_FMZO01000010.1"/>
</dbReference>
<dbReference type="SMART" id="SM00089">
    <property type="entry name" value="PKD"/>
    <property type="match status" value="2"/>
</dbReference>
<evidence type="ECO:0000313" key="4">
    <source>
        <dbReference type="Proteomes" id="UP000198757"/>
    </source>
</evidence>
<dbReference type="PROSITE" id="PS50093">
    <property type="entry name" value="PKD"/>
    <property type="match status" value="1"/>
</dbReference>
<feature type="domain" description="PKD" evidence="2">
    <location>
        <begin position="72"/>
        <end position="103"/>
    </location>
</feature>
<dbReference type="SUPFAM" id="SSF49299">
    <property type="entry name" value="PKD domain"/>
    <property type="match status" value="2"/>
</dbReference>